<evidence type="ECO:0000313" key="2">
    <source>
        <dbReference type="Proteomes" id="UP001076464"/>
    </source>
</evidence>
<dbReference type="Proteomes" id="UP001076464">
    <property type="component" value="Unassembled WGS sequence"/>
</dbReference>
<evidence type="ECO:0000313" key="1">
    <source>
        <dbReference type="EMBL" id="MCY4745077.1"/>
    </source>
</evidence>
<organism evidence="1 2">
    <name type="scientific">Roseateles hydrophilus</name>
    <dbReference type="NCBI Taxonomy" id="2975054"/>
    <lineage>
        <taxon>Bacteria</taxon>
        <taxon>Pseudomonadati</taxon>
        <taxon>Pseudomonadota</taxon>
        <taxon>Betaproteobacteria</taxon>
        <taxon>Burkholderiales</taxon>
        <taxon>Sphaerotilaceae</taxon>
        <taxon>Roseateles</taxon>
    </lineage>
</organism>
<dbReference type="EMBL" id="JAPPUY010000002">
    <property type="protein sequence ID" value="MCY4745077.1"/>
    <property type="molecule type" value="Genomic_DNA"/>
</dbReference>
<protein>
    <submittedName>
        <fullName evidence="1">Uncharacterized protein</fullName>
    </submittedName>
</protein>
<name>A0ACC6C9L8_9BURK</name>
<accession>A0ACC6C9L8</accession>
<reference evidence="1" key="1">
    <citation type="submission" date="2022-08" db="EMBL/GenBank/DDBJ databases">
        <title>Genome sequencing of Pelomonas sp. UHG3.</title>
        <authorList>
            <person name="So Y."/>
        </authorList>
    </citation>
    <scope>NUCLEOTIDE SEQUENCE</scope>
    <source>
        <strain evidence="1">UHG3</strain>
    </source>
</reference>
<proteinExistence type="predicted"/>
<comment type="caution">
    <text evidence="1">The sequence shown here is derived from an EMBL/GenBank/DDBJ whole genome shotgun (WGS) entry which is preliminary data.</text>
</comment>
<keyword evidence="2" id="KW-1185">Reference proteome</keyword>
<gene>
    <name evidence="1" type="ORF">NYO99_08855</name>
</gene>
<sequence>MEADTCAMPCFTRITRLARRTPLACLALLAPSFAAPAECGQVTNRQIPAPTQRPASCIAVQLQHATVLLDKALAEAHARGLIASHPGDDHNSMWTTRRARSLLESVTPRATLNSCASVDGRGRADEWLFYIAFQLDRGHAAVQASGADAPTGVIAVRERSMGCSPSLGGTSTRAYGIPGGRWFLSLLTGIS</sequence>